<feature type="region of interest" description="Disordered" evidence="9">
    <location>
        <begin position="1"/>
        <end position="21"/>
    </location>
</feature>
<name>A0ABS2CM35_9MICO</name>
<gene>
    <name evidence="12" type="ORF">JQN70_11130</name>
</gene>
<keyword evidence="13" id="KW-1185">Reference proteome</keyword>
<evidence type="ECO:0000259" key="11">
    <source>
        <dbReference type="Pfam" id="PF00535"/>
    </source>
</evidence>
<evidence type="ECO:0000256" key="9">
    <source>
        <dbReference type="SAM" id="MobiDB-lite"/>
    </source>
</evidence>
<dbReference type="Gene3D" id="3.90.550.10">
    <property type="entry name" value="Spore Coat Polysaccharide Biosynthesis Protein SpsA, Chain A"/>
    <property type="match status" value="1"/>
</dbReference>
<evidence type="ECO:0000256" key="2">
    <source>
        <dbReference type="ARBA" id="ARBA00022475"/>
    </source>
</evidence>
<feature type="compositionally biased region" description="Low complexity" evidence="9">
    <location>
        <begin position="11"/>
        <end position="21"/>
    </location>
</feature>
<evidence type="ECO:0000256" key="6">
    <source>
        <dbReference type="ARBA" id="ARBA00022985"/>
    </source>
</evidence>
<evidence type="ECO:0000256" key="10">
    <source>
        <dbReference type="SAM" id="Phobius"/>
    </source>
</evidence>
<evidence type="ECO:0000313" key="12">
    <source>
        <dbReference type="EMBL" id="MBM6400941.1"/>
    </source>
</evidence>
<dbReference type="PANTHER" id="PTHR48090:SF3">
    <property type="entry name" value="UNDECAPRENYL-PHOSPHATE 4-DEOXY-4-FORMAMIDO-L-ARABINOSE TRANSFERASE"/>
    <property type="match status" value="1"/>
</dbReference>
<dbReference type="EMBL" id="JAFDVD010000012">
    <property type="protein sequence ID" value="MBM6400941.1"/>
    <property type="molecule type" value="Genomic_DNA"/>
</dbReference>
<accession>A0ABS2CM35</accession>
<keyword evidence="8 10" id="KW-0472">Membrane</keyword>
<keyword evidence="4" id="KW-0808">Transferase</keyword>
<feature type="domain" description="Glycosyltransferase 2-like" evidence="11">
    <location>
        <begin position="26"/>
        <end position="147"/>
    </location>
</feature>
<evidence type="ECO:0000256" key="7">
    <source>
        <dbReference type="ARBA" id="ARBA00022989"/>
    </source>
</evidence>
<dbReference type="Proteomes" id="UP001430172">
    <property type="component" value="Unassembled WGS sequence"/>
</dbReference>
<reference evidence="12" key="1">
    <citation type="submission" date="2021-02" db="EMBL/GenBank/DDBJ databases">
        <title>Phycicoccus sp. MQZ13P-5T, whole genome shotgun sequence.</title>
        <authorList>
            <person name="Tuo L."/>
        </authorList>
    </citation>
    <scope>NUCLEOTIDE SEQUENCE</scope>
    <source>
        <strain evidence="12">MQZ13P-5</strain>
    </source>
</reference>
<organism evidence="12 13">
    <name type="scientific">Phycicoccus sonneratiae</name>
    <dbReference type="NCBI Taxonomy" id="2807628"/>
    <lineage>
        <taxon>Bacteria</taxon>
        <taxon>Bacillati</taxon>
        <taxon>Actinomycetota</taxon>
        <taxon>Actinomycetes</taxon>
        <taxon>Micrococcales</taxon>
        <taxon>Intrasporangiaceae</taxon>
        <taxon>Phycicoccus</taxon>
    </lineage>
</organism>
<evidence type="ECO:0000256" key="4">
    <source>
        <dbReference type="ARBA" id="ARBA00022679"/>
    </source>
</evidence>
<comment type="caution">
    <text evidence="12">The sequence shown here is derived from an EMBL/GenBank/DDBJ whole genome shotgun (WGS) entry which is preliminary data.</text>
</comment>
<dbReference type="InterPro" id="IPR050256">
    <property type="entry name" value="Glycosyltransferase_2"/>
</dbReference>
<sequence>MSDTHPRAHAAGDAPSGASPWSGGVSVVVPCYRSEGTLADLVRAVVPALAALTPHHEVLLVVDGSPDDTATVARAVAAEHPAQVVRVVELRRNYGQHNALLAGVARARYAVTVTMDDDLQHRPDQLATLLAPLADPRTDLVYGVAVDEEHGAARSLASRVVKSALAIAGVPNARDVSAFRAFRTDLREAFSHVTDPFVSLDVVLSWATTSVERVPVRMDHRSVGTSNYTVRGLLKHAANMATGYSVLPLRLVTMLGLAVSVLGAVALVAVLGMYWTGRIQVAGFTTVVAMLGILSGALMLSIGIVGEYLGRLHVRSMQRPAYVVRPEPLATSALLDVPARPASAALSEHP</sequence>
<keyword evidence="5 10" id="KW-0812">Transmembrane</keyword>
<evidence type="ECO:0000256" key="8">
    <source>
        <dbReference type="ARBA" id="ARBA00023136"/>
    </source>
</evidence>
<evidence type="ECO:0000313" key="13">
    <source>
        <dbReference type="Proteomes" id="UP001430172"/>
    </source>
</evidence>
<dbReference type="RefSeq" id="WP_204131411.1">
    <property type="nucleotide sequence ID" value="NZ_JAFDVD010000012.1"/>
</dbReference>
<protein>
    <submittedName>
        <fullName evidence="12">Glycosyltransferase</fullName>
    </submittedName>
</protein>
<keyword evidence="3" id="KW-0328">Glycosyltransferase</keyword>
<evidence type="ECO:0000256" key="5">
    <source>
        <dbReference type="ARBA" id="ARBA00022692"/>
    </source>
</evidence>
<dbReference type="SUPFAM" id="SSF53448">
    <property type="entry name" value="Nucleotide-diphospho-sugar transferases"/>
    <property type="match status" value="1"/>
</dbReference>
<keyword evidence="2" id="KW-1003">Cell membrane</keyword>
<feature type="transmembrane region" description="Helical" evidence="10">
    <location>
        <begin position="251"/>
        <end position="275"/>
    </location>
</feature>
<dbReference type="PANTHER" id="PTHR48090">
    <property type="entry name" value="UNDECAPRENYL-PHOSPHATE 4-DEOXY-4-FORMAMIDO-L-ARABINOSE TRANSFERASE-RELATED"/>
    <property type="match status" value="1"/>
</dbReference>
<keyword evidence="7 10" id="KW-1133">Transmembrane helix</keyword>
<dbReference type="Pfam" id="PF00535">
    <property type="entry name" value="Glycos_transf_2"/>
    <property type="match status" value="1"/>
</dbReference>
<evidence type="ECO:0000256" key="3">
    <source>
        <dbReference type="ARBA" id="ARBA00022676"/>
    </source>
</evidence>
<dbReference type="InterPro" id="IPR001173">
    <property type="entry name" value="Glyco_trans_2-like"/>
</dbReference>
<comment type="similarity">
    <text evidence="1">Belongs to the glycosyltransferase 2 family.</text>
</comment>
<evidence type="ECO:0000256" key="1">
    <source>
        <dbReference type="ARBA" id="ARBA00006739"/>
    </source>
</evidence>
<feature type="transmembrane region" description="Helical" evidence="10">
    <location>
        <begin position="281"/>
        <end position="309"/>
    </location>
</feature>
<dbReference type="InterPro" id="IPR029044">
    <property type="entry name" value="Nucleotide-diphossugar_trans"/>
</dbReference>
<keyword evidence="6" id="KW-0448">Lipopolysaccharide biosynthesis</keyword>
<proteinExistence type="inferred from homology"/>